<proteinExistence type="inferred from homology"/>
<evidence type="ECO:0000313" key="4">
    <source>
        <dbReference type="EMBL" id="AZR73840.1"/>
    </source>
</evidence>
<dbReference type="Pfam" id="PF05226">
    <property type="entry name" value="CHASE2"/>
    <property type="match status" value="1"/>
</dbReference>
<dbReference type="GO" id="GO:0004016">
    <property type="term" value="F:adenylate cyclase activity"/>
    <property type="evidence" value="ECO:0007669"/>
    <property type="project" value="UniProtKB-ARBA"/>
</dbReference>
<dbReference type="PANTHER" id="PTHR43081">
    <property type="entry name" value="ADENYLATE CYCLASE, TERMINAL-DIFFERENTIATION SPECIFIC-RELATED"/>
    <property type="match status" value="1"/>
</dbReference>
<evidence type="ECO:0000313" key="5">
    <source>
        <dbReference type="Proteomes" id="UP000267250"/>
    </source>
</evidence>
<dbReference type="SMART" id="SM01080">
    <property type="entry name" value="CHASE2"/>
    <property type="match status" value="1"/>
</dbReference>
<reference evidence="4 5" key="1">
    <citation type="submission" date="2016-07" db="EMBL/GenBank/DDBJ databases">
        <title>Genome and transcriptome analysis of iron-reducing fermentative bacteria Anoxybacter fermentans.</title>
        <authorList>
            <person name="Zeng X."/>
            <person name="Shao Z."/>
        </authorList>
    </citation>
    <scope>NUCLEOTIDE SEQUENCE [LARGE SCALE GENOMIC DNA]</scope>
    <source>
        <strain evidence="4 5">DY22613</strain>
    </source>
</reference>
<keyword evidence="2" id="KW-0812">Transmembrane</keyword>
<dbReference type="InterPro" id="IPR007890">
    <property type="entry name" value="CHASE2"/>
</dbReference>
<evidence type="ECO:0000256" key="2">
    <source>
        <dbReference type="SAM" id="Phobius"/>
    </source>
</evidence>
<dbReference type="PANTHER" id="PTHR43081:SF1">
    <property type="entry name" value="ADENYLATE CYCLASE, TERMINAL-DIFFERENTIATION SPECIFIC"/>
    <property type="match status" value="1"/>
</dbReference>
<dbReference type="Gene3D" id="3.30.70.1230">
    <property type="entry name" value="Nucleotide cyclase"/>
    <property type="match status" value="1"/>
</dbReference>
<protein>
    <recommendedName>
        <fullName evidence="3">Guanylate cyclase domain-containing protein</fullName>
    </recommendedName>
</protein>
<dbReference type="InterPro" id="IPR050697">
    <property type="entry name" value="Adenylyl/Guanylyl_Cyclase_3/4"/>
</dbReference>
<keyword evidence="2" id="KW-1133">Transmembrane helix</keyword>
<organism evidence="4 5">
    <name type="scientific">Anoxybacter fermentans</name>
    <dbReference type="NCBI Taxonomy" id="1323375"/>
    <lineage>
        <taxon>Bacteria</taxon>
        <taxon>Bacillati</taxon>
        <taxon>Bacillota</taxon>
        <taxon>Clostridia</taxon>
        <taxon>Halanaerobiales</taxon>
        <taxon>Anoxybacter</taxon>
    </lineage>
</organism>
<feature type="domain" description="Guanylate cyclase" evidence="3">
    <location>
        <begin position="396"/>
        <end position="520"/>
    </location>
</feature>
<dbReference type="AlphaFoldDB" id="A0A3Q9HR43"/>
<dbReference type="KEGG" id="aft:BBF96_10850"/>
<dbReference type="InterPro" id="IPR029787">
    <property type="entry name" value="Nucleotide_cyclase"/>
</dbReference>
<gene>
    <name evidence="4" type="ORF">BBF96_10850</name>
</gene>
<evidence type="ECO:0000259" key="3">
    <source>
        <dbReference type="PROSITE" id="PS50125"/>
    </source>
</evidence>
<feature type="transmembrane region" description="Helical" evidence="2">
    <location>
        <begin position="280"/>
        <end position="299"/>
    </location>
</feature>
<feature type="transmembrane region" description="Helical" evidence="2">
    <location>
        <begin position="332"/>
        <end position="355"/>
    </location>
</feature>
<feature type="transmembrane region" description="Helical" evidence="2">
    <location>
        <begin position="5"/>
        <end position="22"/>
    </location>
</feature>
<dbReference type="InterPro" id="IPR001054">
    <property type="entry name" value="A/G_cyclase"/>
</dbReference>
<keyword evidence="5" id="KW-1185">Reference proteome</keyword>
<sequence length="566" mass="64263">MKEKVYLWLFVIYLVAIGLYMMDLFKSFEYWIINHHFFIKYLLSEEQKESPIVIVGIDENSLKELGRWPWPRETHIALLKELKKAGAKVVGMDLIFDQPYDAMVDRSLAETMEKIGVVLPITLDLTIYRGFLGEEIEVNKIYRPLPVFDRVSRAGHINLIPDLDGAIRRGFNYLDGVPSFALQIAKLYQPEVTYPDQPFWINYPGPARSYPTYSYVDILKGNYPRNLFVGKIVLVGALDPALGDQFVTPFSQFGLISGVEIHAHQLNTLLTGDYIKPLPLHYGLILLTIIALMSGYSAFRWKPITKLSVFILFSIGYYLCSFYFFINHNLLLPYFPILFFLGGSLIVGMLVSYFLSNKEKARLYETFHRYLAPQVLQQVLDGTKEIELGGEEKKAAVLFIDIRGFTAYAHSHRPKEVVDLLNQYLKLFAEVIFAFEGTLDKYLGDGLMAVFGAPVEGKDDLKRAFFAALEILKKVIEKELPLPVGMGLAYGPVISGNIGSYKRMDFTVIGDTVNTASRLEELAGPGELVMTEEVGKLLDITEELTEEKVEIKGIEGMITIYRLKKE</sequence>
<dbReference type="CDD" id="cd07302">
    <property type="entry name" value="CHD"/>
    <property type="match status" value="1"/>
</dbReference>
<dbReference type="SMART" id="SM00044">
    <property type="entry name" value="CYCc"/>
    <property type="match status" value="1"/>
</dbReference>
<dbReference type="PROSITE" id="PS50125">
    <property type="entry name" value="GUANYLATE_CYCLASE_2"/>
    <property type="match status" value="1"/>
</dbReference>
<keyword evidence="2" id="KW-0472">Membrane</keyword>
<dbReference type="GO" id="GO:0006171">
    <property type="term" value="P:cAMP biosynthetic process"/>
    <property type="evidence" value="ECO:0007669"/>
    <property type="project" value="TreeGrafter"/>
</dbReference>
<name>A0A3Q9HR43_9FIRM</name>
<accession>A0A3Q9HR43</accession>
<dbReference type="Pfam" id="PF00211">
    <property type="entry name" value="Guanylate_cyc"/>
    <property type="match status" value="1"/>
</dbReference>
<dbReference type="GO" id="GO:0035556">
    <property type="term" value="P:intracellular signal transduction"/>
    <property type="evidence" value="ECO:0007669"/>
    <property type="project" value="InterPro"/>
</dbReference>
<evidence type="ECO:0000256" key="1">
    <source>
        <dbReference type="ARBA" id="ARBA00005381"/>
    </source>
</evidence>
<dbReference type="EMBL" id="CP016379">
    <property type="protein sequence ID" value="AZR73840.1"/>
    <property type="molecule type" value="Genomic_DNA"/>
</dbReference>
<comment type="similarity">
    <text evidence="1">Belongs to the adenylyl cyclase class-3 family.</text>
</comment>
<dbReference type="SUPFAM" id="SSF55073">
    <property type="entry name" value="Nucleotide cyclase"/>
    <property type="match status" value="1"/>
</dbReference>
<dbReference type="Proteomes" id="UP000267250">
    <property type="component" value="Chromosome"/>
</dbReference>
<feature type="transmembrane region" description="Helical" evidence="2">
    <location>
        <begin position="306"/>
        <end position="326"/>
    </location>
</feature>
<dbReference type="OrthoDB" id="9806704at2"/>
<dbReference type="RefSeq" id="WP_127017191.1">
    <property type="nucleotide sequence ID" value="NZ_CP016379.1"/>
</dbReference>